<accession>A0A147IX95</accession>
<name>A0A147IX95_9SPHN</name>
<dbReference type="EMBL" id="LDTE01000037">
    <property type="protein sequence ID" value="KTW00446.1"/>
    <property type="molecule type" value="Genomic_DNA"/>
</dbReference>
<gene>
    <name evidence="1" type="ORF">SB4_06970</name>
</gene>
<dbReference type="PATRIC" id="fig|33051.4.peg.2070"/>
<dbReference type="OrthoDB" id="7585461at2"/>
<proteinExistence type="predicted"/>
<protein>
    <recommendedName>
        <fullName evidence="3">PhiE125 gp8 family phage protein</fullName>
    </recommendedName>
</protein>
<evidence type="ECO:0000313" key="2">
    <source>
        <dbReference type="Proteomes" id="UP000074072"/>
    </source>
</evidence>
<evidence type="ECO:0000313" key="1">
    <source>
        <dbReference type="EMBL" id="KTW00446.1"/>
    </source>
</evidence>
<sequence length="181" mass="19392">MAITIRATAPLDAGAVLPDALVAQQLRRDSDDDMALVNSHRLAALRWIEKHVAVSLQRRGWMVRLDGFSAMLRLPVSPVATVDKVTYLDGFGAAIDAAGLWRLSDNLLVPGPAQVWPATLVGPGAVTIEFTAGYVDVRNEAPNLTTSALMMIQHLYDGGNLDALPPAIGMLLDLDRVPVMG</sequence>
<dbReference type="AlphaFoldDB" id="A0A147IX95"/>
<organism evidence="1 2">
    <name type="scientific">Sphingomonas sanguinis</name>
    <dbReference type="NCBI Taxonomy" id="33051"/>
    <lineage>
        <taxon>Bacteria</taxon>
        <taxon>Pseudomonadati</taxon>
        <taxon>Pseudomonadota</taxon>
        <taxon>Alphaproteobacteria</taxon>
        <taxon>Sphingomonadales</taxon>
        <taxon>Sphingomonadaceae</taxon>
        <taxon>Sphingomonas</taxon>
    </lineage>
</organism>
<comment type="caution">
    <text evidence="1">The sequence shown here is derived from an EMBL/GenBank/DDBJ whole genome shotgun (WGS) entry which is preliminary data.</text>
</comment>
<dbReference type="RefSeq" id="WP_058751983.1">
    <property type="nucleotide sequence ID" value="NZ_LDTE01000037.1"/>
</dbReference>
<reference evidence="1 2" key="1">
    <citation type="journal article" date="2016" name="Front. Microbiol.">
        <title>Genomic Resource of Rice Seed Associated Bacteria.</title>
        <authorList>
            <person name="Midha S."/>
            <person name="Bansal K."/>
            <person name="Sharma S."/>
            <person name="Kumar N."/>
            <person name="Patil P.P."/>
            <person name="Chaudhry V."/>
            <person name="Patil P.B."/>
        </authorList>
    </citation>
    <scope>NUCLEOTIDE SEQUENCE [LARGE SCALE GENOMIC DNA]</scope>
    <source>
        <strain evidence="1 2">SB4</strain>
    </source>
</reference>
<evidence type="ECO:0008006" key="3">
    <source>
        <dbReference type="Google" id="ProtNLM"/>
    </source>
</evidence>
<dbReference type="Proteomes" id="UP000074072">
    <property type="component" value="Unassembled WGS sequence"/>
</dbReference>